<dbReference type="SMART" id="SM00147">
    <property type="entry name" value="RasGEF"/>
    <property type="match status" value="1"/>
</dbReference>
<reference evidence="6" key="3">
    <citation type="submission" date="2025-09" db="UniProtKB">
        <authorList>
            <consortium name="Ensembl"/>
        </authorList>
    </citation>
    <scope>IDENTIFICATION</scope>
</reference>
<feature type="region of interest" description="Disordered" evidence="3">
    <location>
        <begin position="1"/>
        <end position="36"/>
    </location>
</feature>
<evidence type="ECO:0000256" key="2">
    <source>
        <dbReference type="PROSITE-ProRule" id="PRU00168"/>
    </source>
</evidence>
<dbReference type="CDD" id="cd00155">
    <property type="entry name" value="RasGEF"/>
    <property type="match status" value="1"/>
</dbReference>
<dbReference type="PANTHER" id="PTHR23113:SF186">
    <property type="entry name" value="RAS-GEF DOMAIN-CONTAINING FAMILY MEMBER 1C"/>
    <property type="match status" value="1"/>
</dbReference>
<dbReference type="Gene3D" id="1.10.840.10">
    <property type="entry name" value="Ras guanine-nucleotide exchange factors catalytic domain"/>
    <property type="match status" value="1"/>
</dbReference>
<dbReference type="Pfam" id="PF00618">
    <property type="entry name" value="RasGEF_N"/>
    <property type="match status" value="1"/>
</dbReference>
<keyword evidence="7" id="KW-1185">Reference proteome</keyword>
<dbReference type="InterPro" id="IPR019804">
    <property type="entry name" value="Ras_G-nucl-exch_fac_CS"/>
</dbReference>
<protein>
    <submittedName>
        <fullName evidence="6">RasGEF domain family member 1C</fullName>
    </submittedName>
</protein>
<proteinExistence type="predicted"/>
<dbReference type="InterPro" id="IPR008937">
    <property type="entry name" value="Ras-like_GEF"/>
</dbReference>
<dbReference type="PROSITE" id="PS00720">
    <property type="entry name" value="RASGEF"/>
    <property type="match status" value="1"/>
</dbReference>
<evidence type="ECO:0000313" key="6">
    <source>
        <dbReference type="Ensembl" id="ENSTRUP00000074406.1"/>
    </source>
</evidence>
<evidence type="ECO:0000256" key="3">
    <source>
        <dbReference type="SAM" id="MobiDB-lite"/>
    </source>
</evidence>
<dbReference type="InterPro" id="IPR001895">
    <property type="entry name" value="RASGEF_cat_dom"/>
</dbReference>
<organism evidence="6 7">
    <name type="scientific">Takifugu rubripes</name>
    <name type="common">Japanese pufferfish</name>
    <name type="synonym">Fugu rubripes</name>
    <dbReference type="NCBI Taxonomy" id="31033"/>
    <lineage>
        <taxon>Eukaryota</taxon>
        <taxon>Metazoa</taxon>
        <taxon>Chordata</taxon>
        <taxon>Craniata</taxon>
        <taxon>Vertebrata</taxon>
        <taxon>Euteleostomi</taxon>
        <taxon>Actinopterygii</taxon>
        <taxon>Neopterygii</taxon>
        <taxon>Teleostei</taxon>
        <taxon>Neoteleostei</taxon>
        <taxon>Acanthomorphata</taxon>
        <taxon>Eupercaria</taxon>
        <taxon>Tetraodontiformes</taxon>
        <taxon>Tetradontoidea</taxon>
        <taxon>Tetraodontidae</taxon>
        <taxon>Takifugu</taxon>
    </lineage>
</organism>
<name>A0A674NKU7_TAKRU</name>
<dbReference type="InterPro" id="IPR036964">
    <property type="entry name" value="RASGEF_cat_dom_sf"/>
</dbReference>
<dbReference type="GO" id="GO:0005085">
    <property type="term" value="F:guanyl-nucleotide exchange factor activity"/>
    <property type="evidence" value="ECO:0007669"/>
    <property type="project" value="UniProtKB-KW"/>
</dbReference>
<dbReference type="InterPro" id="IPR023578">
    <property type="entry name" value="Ras_GEF_dom_sf"/>
</dbReference>
<dbReference type="Ensembl" id="ENSTRUT00000060514.1">
    <property type="protein sequence ID" value="ENSTRUP00000074406.1"/>
    <property type="gene ID" value="ENSTRUG00000000322.3"/>
</dbReference>
<dbReference type="SUPFAM" id="SSF48366">
    <property type="entry name" value="Ras GEF"/>
    <property type="match status" value="1"/>
</dbReference>
<dbReference type="AlphaFoldDB" id="A0A674NKU7"/>
<keyword evidence="1 2" id="KW-0344">Guanine-nucleotide releasing factor</keyword>
<dbReference type="PROSITE" id="PS50212">
    <property type="entry name" value="RASGEF_NTER"/>
    <property type="match status" value="1"/>
</dbReference>
<dbReference type="Pfam" id="PF00617">
    <property type="entry name" value="RasGEF"/>
    <property type="match status" value="1"/>
</dbReference>
<dbReference type="Proteomes" id="UP000005226">
    <property type="component" value="Chromosome 14"/>
</dbReference>
<dbReference type="GO" id="GO:0007265">
    <property type="term" value="P:Ras protein signal transduction"/>
    <property type="evidence" value="ECO:0007669"/>
    <property type="project" value="TreeGrafter"/>
</dbReference>
<evidence type="ECO:0000259" key="5">
    <source>
        <dbReference type="PROSITE" id="PS50212"/>
    </source>
</evidence>
<feature type="domain" description="Ras-GEF" evidence="4">
    <location>
        <begin position="213"/>
        <end position="469"/>
    </location>
</feature>
<reference evidence="6" key="2">
    <citation type="submission" date="2025-08" db="UniProtKB">
        <authorList>
            <consortium name="Ensembl"/>
        </authorList>
    </citation>
    <scope>IDENTIFICATION</scope>
</reference>
<sequence length="482" mass="54702">MFTTPSGFSPHLACAEPGEEEEAPQEGPGPGACLADGPPITSASLDTLIQNLVPTADYYPEKAYVFAFLLSARLFIPPSELLARVCELCIKQQQLDQSPLDMAKVRKFGPKILQLLKEWTETFPSDFRDEKMVGHLEDIIHRIAACDEVQSVAYWKTLNQVLQKLNQRLVLMSQGEESSLKVSVNASSISDKLVAFKTKPPPIQKDILSICNDPYTLAQQLTHVELVRRGKGGVGQRLAEEIITGGRSRHGRGERDEGQRGRREDRKTSNLEAYVRWFNRLCYLVATEICMPAKKKQRAQVIEFFIDVARECFNIGNFNSLMAIISGMNMSPVSRLKKTWGKAKTAKFFILEHQMDPTGNFYNYRTALRGAAHRSRTANSNREKIVIPFFSLLIKDIYFLNEGCANRLPNGHVNFEKFVELARQVGEFMTWKQVECPFEEDRAILHYLHTAPVFSEDGLYLASYESESPENQVEKDRWKALR</sequence>
<reference evidence="6 7" key="1">
    <citation type="journal article" date="2011" name="Genome Biol. Evol.">
        <title>Integration of the genetic map and genome assembly of fugu facilitates insights into distinct features of genome evolution in teleosts and mammals.</title>
        <authorList>
            <person name="Kai W."/>
            <person name="Kikuchi K."/>
            <person name="Tohari S."/>
            <person name="Chew A.K."/>
            <person name="Tay A."/>
            <person name="Fujiwara A."/>
            <person name="Hosoya S."/>
            <person name="Suetake H."/>
            <person name="Naruse K."/>
            <person name="Brenner S."/>
            <person name="Suzuki Y."/>
            <person name="Venkatesh B."/>
        </authorList>
    </citation>
    <scope>NUCLEOTIDE SEQUENCE [LARGE SCALE GENOMIC DNA]</scope>
</reference>
<evidence type="ECO:0000256" key="1">
    <source>
        <dbReference type="ARBA" id="ARBA00022658"/>
    </source>
</evidence>
<feature type="domain" description="N-terminal Ras-GEF" evidence="5">
    <location>
        <begin position="36"/>
        <end position="166"/>
    </location>
</feature>
<dbReference type="GeneTree" id="ENSGT00940000161005"/>
<feature type="region of interest" description="Disordered" evidence="3">
    <location>
        <begin position="245"/>
        <end position="266"/>
    </location>
</feature>
<dbReference type="CDD" id="cd06224">
    <property type="entry name" value="REM"/>
    <property type="match status" value="1"/>
</dbReference>
<dbReference type="InterPro" id="IPR000651">
    <property type="entry name" value="Ras-like_Gua-exchang_fac_N"/>
</dbReference>
<gene>
    <name evidence="6" type="primary">rasgef1c</name>
</gene>
<evidence type="ECO:0000259" key="4">
    <source>
        <dbReference type="PROSITE" id="PS50009"/>
    </source>
</evidence>
<evidence type="ECO:0000313" key="7">
    <source>
        <dbReference type="Proteomes" id="UP000005226"/>
    </source>
</evidence>
<accession>A0A674NKU7</accession>
<dbReference type="PROSITE" id="PS50009">
    <property type="entry name" value="RASGEF_CAT"/>
    <property type="match status" value="1"/>
</dbReference>
<dbReference type="PANTHER" id="PTHR23113">
    <property type="entry name" value="GUANINE NUCLEOTIDE EXCHANGE FACTOR"/>
    <property type="match status" value="1"/>
</dbReference>
<dbReference type="GO" id="GO:0005886">
    <property type="term" value="C:plasma membrane"/>
    <property type="evidence" value="ECO:0007669"/>
    <property type="project" value="TreeGrafter"/>
</dbReference>
<feature type="compositionally biased region" description="Basic and acidic residues" evidence="3">
    <location>
        <begin position="251"/>
        <end position="266"/>
    </location>
</feature>
<dbReference type="Gene3D" id="1.20.870.10">
    <property type="entry name" value="Son of sevenless (SoS) protein Chain: S domain 1"/>
    <property type="match status" value="1"/>
</dbReference>